<sequence length="39" mass="4543">MQLCASGARQTKLKRVFNEEVAAITLKKHRKIKVQHFSF</sequence>
<dbReference type="Proteomes" id="UP000009342">
    <property type="component" value="Unassembled WGS sequence"/>
</dbReference>
<organism evidence="1 2">
    <name type="scientific">Cronobacter dublinensis 1210</name>
    <dbReference type="NCBI Taxonomy" id="1208656"/>
    <lineage>
        <taxon>Bacteria</taxon>
        <taxon>Pseudomonadati</taxon>
        <taxon>Pseudomonadota</taxon>
        <taxon>Gammaproteobacteria</taxon>
        <taxon>Enterobacterales</taxon>
        <taxon>Enterobacteriaceae</taxon>
        <taxon>Cronobacter</taxon>
    </lineage>
</organism>
<keyword evidence="2" id="KW-1185">Reference proteome</keyword>
<comment type="caution">
    <text evidence="1">The sequence shown here is derived from an EMBL/GenBank/DDBJ whole genome shotgun (WGS) entry which is preliminary data.</text>
</comment>
<evidence type="ECO:0000313" key="2">
    <source>
        <dbReference type="Proteomes" id="UP000009342"/>
    </source>
</evidence>
<gene>
    <name evidence="1" type="ORF">BN134_3987</name>
</gene>
<protein>
    <submittedName>
        <fullName evidence="1">Uncharacterized protein</fullName>
    </submittedName>
</protein>
<proteinExistence type="predicted"/>
<evidence type="ECO:0000313" key="1">
    <source>
        <dbReference type="EMBL" id="CCJ83214.1"/>
    </source>
</evidence>
<accession>A0ABM9QCD4</accession>
<dbReference type="EMBL" id="CAKZ01000192">
    <property type="protein sequence ID" value="CCJ83214.1"/>
    <property type="molecule type" value="Genomic_DNA"/>
</dbReference>
<reference evidence="2" key="1">
    <citation type="journal article" date="2012" name="PLoS ONE">
        <title>Comparative analysis of genome sequences covering the seven cronobacter species.</title>
        <authorList>
            <person name="Joseph S."/>
            <person name="Desai P."/>
            <person name="Ji Y."/>
            <person name="Cummings C.A."/>
            <person name="Shih R."/>
            <person name="Degoricija L."/>
            <person name="Rico A."/>
            <person name="Brzoska P."/>
            <person name="Hamby S.E."/>
            <person name="Masood N."/>
            <person name="Hariri S."/>
            <person name="Sonbol H."/>
            <person name="Chuzhanova N."/>
            <person name="McClelland M."/>
            <person name="Furtado M.R."/>
            <person name="Forsythe S.J."/>
        </authorList>
    </citation>
    <scope>NUCLEOTIDE SEQUENCE [LARGE SCALE GENOMIC DNA]</scope>
    <source>
        <strain evidence="2">1210</strain>
    </source>
</reference>
<name>A0ABM9QCD4_9ENTR</name>